<keyword evidence="2" id="KW-0472">Membrane</keyword>
<feature type="compositionally biased region" description="Low complexity" evidence="1">
    <location>
        <begin position="23"/>
        <end position="35"/>
    </location>
</feature>
<keyword evidence="2" id="KW-0812">Transmembrane</keyword>
<reference evidence="4" key="1">
    <citation type="submission" date="2022-12" db="EMBL/GenBank/DDBJ databases">
        <authorList>
            <person name="Mo P."/>
        </authorList>
    </citation>
    <scope>NUCLEOTIDE SEQUENCE [LARGE SCALE GENOMIC DNA]</scope>
    <source>
        <strain evidence="4">HUAS 3-15</strain>
    </source>
</reference>
<keyword evidence="4" id="KW-1185">Reference proteome</keyword>
<protein>
    <recommendedName>
        <fullName evidence="5">Secreted protein</fullName>
    </recommendedName>
</protein>
<dbReference type="RefSeq" id="WP_270149988.1">
    <property type="nucleotide sequence ID" value="NZ_CP115450.1"/>
</dbReference>
<dbReference type="EMBL" id="CP115450">
    <property type="protein sequence ID" value="WBP90921.1"/>
    <property type="molecule type" value="Genomic_DNA"/>
</dbReference>
<feature type="transmembrane region" description="Helical" evidence="2">
    <location>
        <begin position="486"/>
        <end position="504"/>
    </location>
</feature>
<keyword evidence="2" id="KW-1133">Transmembrane helix</keyword>
<feature type="region of interest" description="Disordered" evidence="1">
    <location>
        <begin position="1"/>
        <end position="37"/>
    </location>
</feature>
<evidence type="ECO:0000256" key="1">
    <source>
        <dbReference type="SAM" id="MobiDB-lite"/>
    </source>
</evidence>
<organism evidence="3 4">
    <name type="scientific">Kitasatospora cathayae</name>
    <dbReference type="NCBI Taxonomy" id="3004092"/>
    <lineage>
        <taxon>Bacteria</taxon>
        <taxon>Bacillati</taxon>
        <taxon>Actinomycetota</taxon>
        <taxon>Actinomycetes</taxon>
        <taxon>Kitasatosporales</taxon>
        <taxon>Streptomycetaceae</taxon>
        <taxon>Kitasatospora</taxon>
    </lineage>
</organism>
<accession>A0ABY7QFN1</accession>
<evidence type="ECO:0008006" key="5">
    <source>
        <dbReference type="Google" id="ProtNLM"/>
    </source>
</evidence>
<feature type="transmembrane region" description="Helical" evidence="2">
    <location>
        <begin position="275"/>
        <end position="297"/>
    </location>
</feature>
<sequence length="512" mass="54049">MTTSTAGGSATSEEAAAGEDDGSGPAAGPGAPSGPLARLRRSLRTVGSRSYWTTPRLVRGLAALSLAALIGLGATATAVLGGARDGTDTIGHRAAPQATRAADLYFALSDMDAQAANLLLVGDDQDYTTLRRQTLDTYEQRRNQADDDLQQAAQSAAGDPAGQRAVQLVLGRLGSYEALVARAQLLEEQAKAPAGQPSPAALDAYRQASDLLRNQLLPAADQVTAANEATVDHVYAQQRDALSSGWWWLFVVGLLALAALLGLQRVLAVRYRRVLNPALAAVTLLTGVVLVTGLSLVGRTDDHLVTAKSDAYDSVIALSRARAVAYDMNADESRYLIDPGRAAVWEQAYLEQSQAVVRIDGATLGSYGSQLQNAFDRHRADRSVVPFGGFLGSELRNITFPGEQDAAERVLGAFQEYQVIDRRMRNLHDTGKLKDAITLNTGLAKGQSNYQFGQLSAAMEDTITVNRTAMDAAVSATDGDLDGTTAALAGAALAAALALTALGVRARLREYR</sequence>
<feature type="transmembrane region" description="Helical" evidence="2">
    <location>
        <begin position="245"/>
        <end position="263"/>
    </location>
</feature>
<evidence type="ECO:0000256" key="2">
    <source>
        <dbReference type="SAM" id="Phobius"/>
    </source>
</evidence>
<proteinExistence type="predicted"/>
<gene>
    <name evidence="3" type="ORF">O1G21_37010</name>
</gene>
<name>A0ABY7QFN1_9ACTN</name>
<feature type="compositionally biased region" description="Low complexity" evidence="1">
    <location>
        <begin position="1"/>
        <end position="15"/>
    </location>
</feature>
<evidence type="ECO:0000313" key="4">
    <source>
        <dbReference type="Proteomes" id="UP001212821"/>
    </source>
</evidence>
<dbReference type="Proteomes" id="UP001212821">
    <property type="component" value="Chromosome"/>
</dbReference>
<evidence type="ECO:0000313" key="3">
    <source>
        <dbReference type="EMBL" id="WBP90921.1"/>
    </source>
</evidence>